<dbReference type="Gene3D" id="3.40.50.1820">
    <property type="entry name" value="alpha/beta hydrolase"/>
    <property type="match status" value="2"/>
</dbReference>
<dbReference type="EMBL" id="RKMF01000007">
    <property type="protein sequence ID" value="ROZ63267.1"/>
    <property type="molecule type" value="Genomic_DNA"/>
</dbReference>
<proteinExistence type="predicted"/>
<dbReference type="AlphaFoldDB" id="A0A3N3ZXB0"/>
<evidence type="ECO:0000313" key="1">
    <source>
        <dbReference type="EMBL" id="ROZ63267.1"/>
    </source>
</evidence>
<organism evidence="1 2">
    <name type="scientific">Kocuria soli</name>
    <dbReference type="NCBI Taxonomy" id="2485125"/>
    <lineage>
        <taxon>Bacteria</taxon>
        <taxon>Bacillati</taxon>
        <taxon>Actinomycetota</taxon>
        <taxon>Actinomycetes</taxon>
        <taxon>Micrococcales</taxon>
        <taxon>Micrococcaceae</taxon>
        <taxon>Kocuria</taxon>
    </lineage>
</organism>
<reference evidence="1 2" key="1">
    <citation type="submission" date="2018-10" db="EMBL/GenBank/DDBJ databases">
        <title>Kocuria sp. M5W7-7, whole genome shotgun sequence.</title>
        <authorList>
            <person name="Tuo L."/>
        </authorList>
    </citation>
    <scope>NUCLEOTIDE SEQUENCE [LARGE SCALE GENOMIC DNA]</scope>
    <source>
        <strain evidence="1 2">M5W7-7</strain>
    </source>
</reference>
<sequence>MIEGEPTWIGADASAVLAWIHTPEDATSRGIVVVAPPAGRELMLSELTVRRLCILLARQGYTAVRFGWRGSKDSQLLSATDDAVVAWQQDLAAVVEATQGLLGADDLPVDAIGYRTGAAVVGSVAERFRTVVSWEPLSGQAFVRQWSRLRGTVAGHVPASEGLIDLLGMALTQEQTDQFSALPAPRPGDDNGSTPVVEVKEADRRRAKAMYAVEPFDLRLHDDVFRTVIDALPGGDPQPVAARLATVRENTWTDSAGNRLNERIVEIGPERRIGVVTWRDQEGAPGKFHGAHGVLVSGGGPDGRVGSGEWPMIARELAADGIVTLRVDRPLVGDSTPVDALRATNSYTLRSALSFRESLDWLRANGCGRVSAALLCASAWAACLGELHDGAAVDAETIVLVGHSEWKMDQQLWAEAREFYNADASRDAPARSNRAARSEPALRLPDPTFRPGLVGLLDRAAWAREVFRVGGVRELKRRAREAAVVAVRTRMPYVLWRVAGRLGVMETPERVLEPMTRHARVVVLNGPDDLPRWVETRADRAVERLAAAGRDITAIASDRLDHSVITATGCRTVLDTLRQQLVTREAPKRPSAAGS</sequence>
<name>A0A3N3ZXB0_9MICC</name>
<dbReference type="OrthoDB" id="249225at2"/>
<dbReference type="SUPFAM" id="SSF53474">
    <property type="entry name" value="alpha/beta-Hydrolases"/>
    <property type="match status" value="2"/>
</dbReference>
<keyword evidence="2" id="KW-1185">Reference proteome</keyword>
<protein>
    <recommendedName>
        <fullName evidence="3">Alpha/beta hydrolase</fullName>
    </recommendedName>
</protein>
<evidence type="ECO:0008006" key="3">
    <source>
        <dbReference type="Google" id="ProtNLM"/>
    </source>
</evidence>
<gene>
    <name evidence="1" type="ORF">EDL96_06925</name>
</gene>
<dbReference type="RefSeq" id="WP_123825065.1">
    <property type="nucleotide sequence ID" value="NZ_RKMF01000007.1"/>
</dbReference>
<accession>A0A3N3ZXB0</accession>
<dbReference type="InterPro" id="IPR029058">
    <property type="entry name" value="AB_hydrolase_fold"/>
</dbReference>
<evidence type="ECO:0000313" key="2">
    <source>
        <dbReference type="Proteomes" id="UP000270616"/>
    </source>
</evidence>
<dbReference type="Proteomes" id="UP000270616">
    <property type="component" value="Unassembled WGS sequence"/>
</dbReference>
<comment type="caution">
    <text evidence="1">The sequence shown here is derived from an EMBL/GenBank/DDBJ whole genome shotgun (WGS) entry which is preliminary data.</text>
</comment>